<dbReference type="SUPFAM" id="SSF48264">
    <property type="entry name" value="Cytochrome P450"/>
    <property type="match status" value="1"/>
</dbReference>
<reference evidence="8" key="2">
    <citation type="submission" date="2020-09" db="EMBL/GenBank/DDBJ databases">
        <authorList>
            <person name="Sun Q."/>
            <person name="Ohkuma M."/>
        </authorList>
    </citation>
    <scope>NUCLEOTIDE SEQUENCE</scope>
    <source>
        <strain evidence="8">JCM 4637</strain>
    </source>
</reference>
<dbReference type="Proteomes" id="UP000638353">
    <property type="component" value="Unassembled WGS sequence"/>
</dbReference>
<dbReference type="CDD" id="cd11033">
    <property type="entry name" value="CYP142-like"/>
    <property type="match status" value="1"/>
</dbReference>
<dbReference type="GO" id="GO:0004497">
    <property type="term" value="F:monooxygenase activity"/>
    <property type="evidence" value="ECO:0007669"/>
    <property type="project" value="UniProtKB-KW"/>
</dbReference>
<dbReference type="GO" id="GO:0020037">
    <property type="term" value="F:heme binding"/>
    <property type="evidence" value="ECO:0007669"/>
    <property type="project" value="InterPro"/>
</dbReference>
<dbReference type="InterPro" id="IPR001128">
    <property type="entry name" value="Cyt_P450"/>
</dbReference>
<dbReference type="GO" id="GO:0016705">
    <property type="term" value="F:oxidoreductase activity, acting on paired donors, with incorporation or reduction of molecular oxygen"/>
    <property type="evidence" value="ECO:0007669"/>
    <property type="project" value="InterPro"/>
</dbReference>
<dbReference type="InterPro" id="IPR036396">
    <property type="entry name" value="Cyt_P450_sf"/>
</dbReference>
<sequence>MLDASPAASRCPFTGDTAAADLTDPGLYSADDPHPVWRDLRAHDPVSRRTAAGGGTYWSITKYADADLVLRDHETFTSERGTLLLLLGRDDPAGGRQMAATDPPRHGDLREPLQRALAIKQVEARREQIREAVLGLITPLGDGGPYDLAEEMTKMPMAVIGTLMNLPHADRPRLIELTTAAIAPDAPRFARPGGTQAVLKAAHRELFAYFQDLVTERRQTPGDDLISLLLRMDLDGRLLTPGEIVSNCYSLLLGASVTMAQVPVSALHELMGTPVLDDWASDPKALASGVEEALRWSSPTNHFMRYATRDVEMRGRQIKAGDAVVVWLGSANRDEEVFADPFVFDIRRRPNKHIAFGIGPHYCVGHTVARVALKIVMAELFSRFTDFRPAGPGRRLHSNIIAGWESLPITAKVKPVRTPVAY</sequence>
<dbReference type="PRINTS" id="PR00359">
    <property type="entry name" value="BP450"/>
</dbReference>
<organism evidence="8 9">
    <name type="scientific">Streptomyces finlayi</name>
    <dbReference type="NCBI Taxonomy" id="67296"/>
    <lineage>
        <taxon>Bacteria</taxon>
        <taxon>Bacillati</taxon>
        <taxon>Actinomycetota</taxon>
        <taxon>Actinomycetes</taxon>
        <taxon>Kitasatosporales</taxon>
        <taxon>Streptomycetaceae</taxon>
        <taxon>Streptomyces</taxon>
    </lineage>
</organism>
<dbReference type="GO" id="GO:0005506">
    <property type="term" value="F:iron ion binding"/>
    <property type="evidence" value="ECO:0007669"/>
    <property type="project" value="InterPro"/>
</dbReference>
<dbReference type="FunFam" id="1.10.630.10:FF:000018">
    <property type="entry name" value="Cytochrome P450 monooxygenase"/>
    <property type="match status" value="1"/>
</dbReference>
<dbReference type="EMBL" id="BMVC01000006">
    <property type="protein sequence ID" value="GHC94973.1"/>
    <property type="molecule type" value="Genomic_DNA"/>
</dbReference>
<evidence type="ECO:0000313" key="8">
    <source>
        <dbReference type="EMBL" id="GHC94973.1"/>
    </source>
</evidence>
<reference evidence="8" key="1">
    <citation type="journal article" date="2014" name="Int. J. Syst. Evol. Microbiol.">
        <title>Complete genome sequence of Corynebacterium casei LMG S-19264T (=DSM 44701T), isolated from a smear-ripened cheese.</title>
        <authorList>
            <consortium name="US DOE Joint Genome Institute (JGI-PGF)"/>
            <person name="Walter F."/>
            <person name="Albersmeier A."/>
            <person name="Kalinowski J."/>
            <person name="Ruckert C."/>
        </authorList>
    </citation>
    <scope>NUCLEOTIDE SEQUENCE</scope>
    <source>
        <strain evidence="8">JCM 4637</strain>
    </source>
</reference>
<keyword evidence="2 7" id="KW-0349">Heme</keyword>
<dbReference type="Pfam" id="PF00067">
    <property type="entry name" value="p450"/>
    <property type="match status" value="2"/>
</dbReference>
<gene>
    <name evidence="8" type="ORF">GCM10010334_33620</name>
</gene>
<keyword evidence="3 7" id="KW-0479">Metal-binding</keyword>
<dbReference type="InterPro" id="IPR017972">
    <property type="entry name" value="Cyt_P450_CS"/>
</dbReference>
<keyword evidence="5 7" id="KW-0408">Iron</keyword>
<evidence type="ECO:0000313" key="9">
    <source>
        <dbReference type="Proteomes" id="UP000638353"/>
    </source>
</evidence>
<evidence type="ECO:0000256" key="7">
    <source>
        <dbReference type="RuleBase" id="RU000461"/>
    </source>
</evidence>
<dbReference type="Gene3D" id="1.10.630.10">
    <property type="entry name" value="Cytochrome P450"/>
    <property type="match status" value="1"/>
</dbReference>
<protein>
    <submittedName>
        <fullName evidence="8">Cytochrome P450</fullName>
    </submittedName>
</protein>
<name>A0A918WYQ3_9ACTN</name>
<dbReference type="PROSITE" id="PS00086">
    <property type="entry name" value="CYTOCHROME_P450"/>
    <property type="match status" value="1"/>
</dbReference>
<evidence type="ECO:0000256" key="1">
    <source>
        <dbReference type="ARBA" id="ARBA00010617"/>
    </source>
</evidence>
<dbReference type="PANTHER" id="PTHR46696:SF1">
    <property type="entry name" value="CYTOCHROME P450 YJIB-RELATED"/>
    <property type="match status" value="1"/>
</dbReference>
<accession>A0A918WYQ3</accession>
<dbReference type="RefSeq" id="WP_229897902.1">
    <property type="nucleotide sequence ID" value="NZ_BMVC01000006.1"/>
</dbReference>
<keyword evidence="4 7" id="KW-0560">Oxidoreductase</keyword>
<evidence type="ECO:0000256" key="3">
    <source>
        <dbReference type="ARBA" id="ARBA00022723"/>
    </source>
</evidence>
<proteinExistence type="inferred from homology"/>
<keyword evidence="6 7" id="KW-0503">Monooxygenase</keyword>
<evidence type="ECO:0000256" key="6">
    <source>
        <dbReference type="ARBA" id="ARBA00023033"/>
    </source>
</evidence>
<evidence type="ECO:0000256" key="5">
    <source>
        <dbReference type="ARBA" id="ARBA00023004"/>
    </source>
</evidence>
<comment type="caution">
    <text evidence="8">The sequence shown here is derived from an EMBL/GenBank/DDBJ whole genome shotgun (WGS) entry which is preliminary data.</text>
</comment>
<dbReference type="PANTHER" id="PTHR46696">
    <property type="entry name" value="P450, PUTATIVE (EUROFUNG)-RELATED"/>
    <property type="match status" value="1"/>
</dbReference>
<dbReference type="AlphaFoldDB" id="A0A918WYQ3"/>
<dbReference type="InterPro" id="IPR002397">
    <property type="entry name" value="Cyt_P450_B"/>
</dbReference>
<evidence type="ECO:0000256" key="2">
    <source>
        <dbReference type="ARBA" id="ARBA00022617"/>
    </source>
</evidence>
<comment type="similarity">
    <text evidence="1 7">Belongs to the cytochrome P450 family.</text>
</comment>
<evidence type="ECO:0000256" key="4">
    <source>
        <dbReference type="ARBA" id="ARBA00023002"/>
    </source>
</evidence>